<accession>A0A8H5FC83</accession>
<comment type="caution">
    <text evidence="2">The sequence shown here is derived from an EMBL/GenBank/DDBJ whole genome shotgun (WGS) entry which is preliminary data.</text>
</comment>
<organism evidence="2 3">
    <name type="scientific">Tetrapyrgos nigripes</name>
    <dbReference type="NCBI Taxonomy" id="182062"/>
    <lineage>
        <taxon>Eukaryota</taxon>
        <taxon>Fungi</taxon>
        <taxon>Dikarya</taxon>
        <taxon>Basidiomycota</taxon>
        <taxon>Agaricomycotina</taxon>
        <taxon>Agaricomycetes</taxon>
        <taxon>Agaricomycetidae</taxon>
        <taxon>Agaricales</taxon>
        <taxon>Marasmiineae</taxon>
        <taxon>Marasmiaceae</taxon>
        <taxon>Tetrapyrgos</taxon>
    </lineage>
</organism>
<name>A0A8H5FC83_9AGAR</name>
<dbReference type="OrthoDB" id="2686513at2759"/>
<feature type="transmembrane region" description="Helical" evidence="1">
    <location>
        <begin position="67"/>
        <end position="86"/>
    </location>
</feature>
<keyword evidence="1" id="KW-0472">Membrane</keyword>
<protein>
    <submittedName>
        <fullName evidence="2">Uncharacterized protein</fullName>
    </submittedName>
</protein>
<gene>
    <name evidence="2" type="ORF">D9758_015494</name>
</gene>
<dbReference type="Proteomes" id="UP000559256">
    <property type="component" value="Unassembled WGS sequence"/>
</dbReference>
<sequence length="120" mass="13589">MDNSLGRDASSIWEQRLEGYLHLCAIAWEALFAYDTVIFALTLRKAYEMKSFPGDLGLLQVILRDDCVYFAVMALTNLANILSYYFCGPYMRGGLSTFASAYVHLQSFILVDSQTDIQHL</sequence>
<dbReference type="EMBL" id="JAACJM010000325">
    <property type="protein sequence ID" value="KAF5331481.1"/>
    <property type="molecule type" value="Genomic_DNA"/>
</dbReference>
<keyword evidence="3" id="KW-1185">Reference proteome</keyword>
<evidence type="ECO:0000313" key="2">
    <source>
        <dbReference type="EMBL" id="KAF5331481.1"/>
    </source>
</evidence>
<evidence type="ECO:0000256" key="1">
    <source>
        <dbReference type="SAM" id="Phobius"/>
    </source>
</evidence>
<feature type="transmembrane region" description="Helical" evidence="1">
    <location>
        <begin position="20"/>
        <end position="43"/>
    </location>
</feature>
<keyword evidence="1" id="KW-1133">Transmembrane helix</keyword>
<dbReference type="AlphaFoldDB" id="A0A8H5FC83"/>
<keyword evidence="1" id="KW-0812">Transmembrane</keyword>
<evidence type="ECO:0000313" key="3">
    <source>
        <dbReference type="Proteomes" id="UP000559256"/>
    </source>
</evidence>
<reference evidence="2 3" key="1">
    <citation type="journal article" date="2020" name="ISME J.">
        <title>Uncovering the hidden diversity of litter-decomposition mechanisms in mushroom-forming fungi.</title>
        <authorList>
            <person name="Floudas D."/>
            <person name="Bentzer J."/>
            <person name="Ahren D."/>
            <person name="Johansson T."/>
            <person name="Persson P."/>
            <person name="Tunlid A."/>
        </authorList>
    </citation>
    <scope>NUCLEOTIDE SEQUENCE [LARGE SCALE GENOMIC DNA]</scope>
    <source>
        <strain evidence="2 3">CBS 291.85</strain>
    </source>
</reference>
<proteinExistence type="predicted"/>